<keyword evidence="2" id="KW-1185">Reference proteome</keyword>
<protein>
    <recommendedName>
        <fullName evidence="3">HTH cro/C1-type domain-containing protein</fullName>
    </recommendedName>
</protein>
<sequence>MTPNQVRAKLIERNSNLRRFAKANNYEARTVQQVVHRYAGTGRVPRGITTFNILRDLSKAIGAPVIDGLEELIKTDNEEKTV</sequence>
<dbReference type="EMBL" id="JANIBJ010000005">
    <property type="protein sequence ID" value="MCQ8103265.1"/>
    <property type="molecule type" value="Genomic_DNA"/>
</dbReference>
<evidence type="ECO:0008006" key="3">
    <source>
        <dbReference type="Google" id="ProtNLM"/>
    </source>
</evidence>
<comment type="caution">
    <text evidence="1">The sequence shown here is derived from an EMBL/GenBank/DDBJ whole genome shotgun (WGS) entry which is preliminary data.</text>
</comment>
<accession>A0ABT1TCU1</accession>
<dbReference type="Proteomes" id="UP001524499">
    <property type="component" value="Unassembled WGS sequence"/>
</dbReference>
<gene>
    <name evidence="1" type="ORF">NP590_04025</name>
</gene>
<evidence type="ECO:0000313" key="2">
    <source>
        <dbReference type="Proteomes" id="UP001524499"/>
    </source>
</evidence>
<organism evidence="1 2">
    <name type="scientific">Methylomonas subterranea</name>
    <dbReference type="NCBI Taxonomy" id="2952225"/>
    <lineage>
        <taxon>Bacteria</taxon>
        <taxon>Pseudomonadati</taxon>
        <taxon>Pseudomonadota</taxon>
        <taxon>Gammaproteobacteria</taxon>
        <taxon>Methylococcales</taxon>
        <taxon>Methylococcaceae</taxon>
        <taxon>Methylomonas</taxon>
    </lineage>
</organism>
<evidence type="ECO:0000313" key="1">
    <source>
        <dbReference type="EMBL" id="MCQ8103265.1"/>
    </source>
</evidence>
<dbReference type="RefSeq" id="WP_256600950.1">
    <property type="nucleotide sequence ID" value="NZ_JANIBJ010000005.1"/>
</dbReference>
<name>A0ABT1TCU1_9GAMM</name>
<proteinExistence type="predicted"/>
<reference evidence="1 2" key="1">
    <citation type="submission" date="2022-07" db="EMBL/GenBank/DDBJ databases">
        <title>Methylomonas rivi sp. nov., Methylomonas rosea sp. nov., Methylomonas aureus sp. nov. and Methylomonas subterranea sp. nov., four novel methanotrophs isolated from a freshwater creek and the deep terrestrial subsurface.</title>
        <authorList>
            <person name="Abin C."/>
            <person name="Sankaranarayanan K."/>
            <person name="Garner C."/>
            <person name="Sindelar R."/>
            <person name="Kotary K."/>
            <person name="Garner R."/>
            <person name="Barclay S."/>
            <person name="Lawson P."/>
            <person name="Krumholz L."/>
        </authorList>
    </citation>
    <scope>NUCLEOTIDE SEQUENCE [LARGE SCALE GENOMIC DNA]</scope>
    <source>
        <strain evidence="1 2">SURF-2</strain>
    </source>
</reference>